<feature type="domain" description="Nudix hydrolase" evidence="2">
    <location>
        <begin position="18"/>
        <end position="164"/>
    </location>
</feature>
<proteinExistence type="predicted"/>
<sequence length="1301" mass="148993">MLTYWIPEGPCMRPDNASHQVGVGGFVINEKNEVLVVQEKHCAPSFVGLWKIPTGFVLESEEIFSRAIREVKEETGIDTEFVEVIAFSFSNYESEWLKGENKKNKLEKIGTSFAHGVREHVVDKNGNIQCPCVNCLNIYRQTLGVVQVHLLQRGIMQTYTKWYEHGEPRVSNNTHCNEMSDTDHTCGIDDLVEDRADHTCGIDDLVEDRVRGQHIDMAQDKAQEEEVRNFDKLLDDAKREVYPGCKDYTLLKFVIEMMNVKENANLVECPVCKESRYKVNHASGMKIAHKVLRYFPLTPRLRRLYMSRKRAEDMRWYRDKRVDDGISRHPADSEEWKEFDLQHPEFALEPRNVRLGLATDGFNPFGNMNNNCNMWPVILIPYNLPSWLVMKETFFMLSLLIPGPHQPGNDIDVYLRPLVDELKELWQDGALAYDASSSMTFQMHAALLWTIHDYPGFGNVSGWRTKGYHACHTCNDKPYSESLKSKIGYTNHRGYLPMDHPWQRSRAFNGKVEKRKRSLELPVETIQEQLEKMLGITLGKNPNGKRPRELIGEPNWKKVSILYELPYWMNKKLKHNIDVLHVEKNISESTFRTMLGIDGKNKDTDKARMDLKKMNIRQDLHLKECPDGSYVKPQAIFSLTLKERDGFYEFLKSVKYPDGYAANISRSVNTRNSRLSGLKSHNCHVLLQRVLPIGMRGFVDKDISTILFELGSFFQDLCSRSLRRSDLENLEDRIVLILCKLEKFFPPAFFDVMVHLAVHLSREAILGGPERNEDCGECSTGLTVFQQTARPTGLITRNGELSREFCDIAHWYLLYNSPELQPYLEEHKNVRNISIGEDITQIQRQELPKWFKEPINKLRVDGSLEATDQLWSLANGPNLLVKKYSACIVNGAKQVFYLPDTKSGEPWQVVQCIQHRGVFDVPEVGDGESNDHMEANDAFQQETITDVVPIDIEDNVQYCRDDVELEVIREDEIMAEHRDDDENEEHDIVDDDLDPDMDYDILAKIKDNQEKMKALGLKQMTSVMRQSSLLKHANAKLKRVTVEIDDDDYIPSLGGDDNVDESSSCSMHEDIEMLDHEGDSLAPYILEGDSPTPQIHVSTSKRTRGLTRGIGVQTLVDKEGKLPVPFPQDYCALVGKNACKLSSQLGVLVRTSMSDLNVCRWSMVPDSIKQPIMQRIEEEIIRVQEEHLSDPNTIPLTPEEVSIRVLKPIKGLGMRPSSSLKIMSSSTSNAYVRQLEECIVELQEANRRQEEERKKEKEEREKEKEERIKYEKATSSIIEFLRGKGFTGAEPFGNGGSSSSG</sequence>
<dbReference type="InterPro" id="IPR025452">
    <property type="entry name" value="DUF4218"/>
</dbReference>
<name>A0A2N9GFL9_FAGSY</name>
<dbReference type="PANTHER" id="PTHR10775">
    <property type="entry name" value="OS08G0208400 PROTEIN"/>
    <property type="match status" value="1"/>
</dbReference>
<dbReference type="Pfam" id="PF13960">
    <property type="entry name" value="DUF4218"/>
    <property type="match status" value="1"/>
</dbReference>
<dbReference type="InterPro" id="IPR015797">
    <property type="entry name" value="NUDIX_hydrolase-like_dom_sf"/>
</dbReference>
<evidence type="ECO:0000256" key="1">
    <source>
        <dbReference type="SAM" id="MobiDB-lite"/>
    </source>
</evidence>
<organism evidence="3">
    <name type="scientific">Fagus sylvatica</name>
    <name type="common">Beechnut</name>
    <dbReference type="NCBI Taxonomy" id="28930"/>
    <lineage>
        <taxon>Eukaryota</taxon>
        <taxon>Viridiplantae</taxon>
        <taxon>Streptophyta</taxon>
        <taxon>Embryophyta</taxon>
        <taxon>Tracheophyta</taxon>
        <taxon>Spermatophyta</taxon>
        <taxon>Magnoliopsida</taxon>
        <taxon>eudicotyledons</taxon>
        <taxon>Gunneridae</taxon>
        <taxon>Pentapetalae</taxon>
        <taxon>rosids</taxon>
        <taxon>fabids</taxon>
        <taxon>Fagales</taxon>
        <taxon>Fagaceae</taxon>
        <taxon>Fagus</taxon>
    </lineage>
</organism>
<accession>A0A2N9GFL9</accession>
<dbReference type="SUPFAM" id="SSF55811">
    <property type="entry name" value="Nudix"/>
    <property type="match status" value="1"/>
</dbReference>
<dbReference type="PANTHER" id="PTHR10775:SF185">
    <property type="entry name" value="OS08G0208400 PROTEIN"/>
    <property type="match status" value="1"/>
</dbReference>
<dbReference type="Pfam" id="PF02992">
    <property type="entry name" value="Transposase_21"/>
    <property type="match status" value="1"/>
</dbReference>
<dbReference type="InterPro" id="IPR029480">
    <property type="entry name" value="Transpos_assoc"/>
</dbReference>
<dbReference type="Pfam" id="PF13963">
    <property type="entry name" value="Transpos_assoc"/>
    <property type="match status" value="1"/>
</dbReference>
<dbReference type="Gene3D" id="3.90.79.10">
    <property type="entry name" value="Nucleoside Triphosphate Pyrophosphohydrolase"/>
    <property type="match status" value="1"/>
</dbReference>
<protein>
    <recommendedName>
        <fullName evidence="2">Nudix hydrolase domain-containing protein</fullName>
    </recommendedName>
</protein>
<gene>
    <name evidence="3" type="ORF">FSB_LOCUS29229</name>
</gene>
<reference evidence="3" key="1">
    <citation type="submission" date="2018-02" db="EMBL/GenBank/DDBJ databases">
        <authorList>
            <person name="Cohen D.B."/>
            <person name="Kent A.D."/>
        </authorList>
    </citation>
    <scope>NUCLEOTIDE SEQUENCE</scope>
</reference>
<dbReference type="InterPro" id="IPR004242">
    <property type="entry name" value="Transposase_21"/>
</dbReference>
<evidence type="ECO:0000313" key="3">
    <source>
        <dbReference type="EMBL" id="SPD01347.1"/>
    </source>
</evidence>
<evidence type="ECO:0000259" key="2">
    <source>
        <dbReference type="PROSITE" id="PS51462"/>
    </source>
</evidence>
<dbReference type="EMBL" id="OIVN01002188">
    <property type="protein sequence ID" value="SPD01347.1"/>
    <property type="molecule type" value="Genomic_DNA"/>
</dbReference>
<feature type="region of interest" description="Disordered" evidence="1">
    <location>
        <begin position="1245"/>
        <end position="1269"/>
    </location>
</feature>
<dbReference type="PROSITE" id="PS51462">
    <property type="entry name" value="NUDIX"/>
    <property type="match status" value="1"/>
</dbReference>
<dbReference type="InterPro" id="IPR000086">
    <property type="entry name" value="NUDIX_hydrolase_dom"/>
</dbReference>